<evidence type="ECO:0000313" key="6">
    <source>
        <dbReference type="EMBL" id="KAJ8443519.1"/>
    </source>
</evidence>
<keyword evidence="3" id="KW-0378">Hydrolase</keyword>
<dbReference type="InterPro" id="IPR035669">
    <property type="entry name" value="SGNH_plant_lipase-like"/>
</dbReference>
<evidence type="ECO:0000256" key="4">
    <source>
        <dbReference type="ARBA" id="ARBA00023180"/>
    </source>
</evidence>
<reference evidence="6" key="1">
    <citation type="submission" date="2022-04" db="EMBL/GenBank/DDBJ databases">
        <title>Carnegiea gigantea Genome sequencing and assembly v2.</title>
        <authorList>
            <person name="Copetti D."/>
            <person name="Sanderson M.J."/>
            <person name="Burquez A."/>
            <person name="Wojciechowski M.F."/>
        </authorList>
    </citation>
    <scope>NUCLEOTIDE SEQUENCE</scope>
    <source>
        <strain evidence="6">SGP5-SGP5p</strain>
        <tissue evidence="6">Aerial part</tissue>
    </source>
</reference>
<evidence type="ECO:0000256" key="5">
    <source>
        <dbReference type="SAM" id="SignalP"/>
    </source>
</evidence>
<evidence type="ECO:0000256" key="2">
    <source>
        <dbReference type="ARBA" id="ARBA00022729"/>
    </source>
</evidence>
<keyword evidence="7" id="KW-1185">Reference proteome</keyword>
<feature type="chain" id="PRO_5040218291" evidence="5">
    <location>
        <begin position="24"/>
        <end position="367"/>
    </location>
</feature>
<comment type="similarity">
    <text evidence="1">Belongs to the 'GDSL' lipolytic enzyme family.</text>
</comment>
<keyword evidence="4" id="KW-0325">Glycoprotein</keyword>
<proteinExistence type="inferred from homology"/>
<evidence type="ECO:0000256" key="3">
    <source>
        <dbReference type="ARBA" id="ARBA00022801"/>
    </source>
</evidence>
<dbReference type="AlphaFoldDB" id="A0A9Q1QIY3"/>
<dbReference type="GO" id="GO:0016788">
    <property type="term" value="F:hydrolase activity, acting on ester bonds"/>
    <property type="evidence" value="ECO:0007669"/>
    <property type="project" value="InterPro"/>
</dbReference>
<dbReference type="InterPro" id="IPR001087">
    <property type="entry name" value="GDSL"/>
</dbReference>
<gene>
    <name evidence="6" type="ORF">Cgig2_017002</name>
</gene>
<protein>
    <submittedName>
        <fullName evidence="6">Uncharacterized protein</fullName>
    </submittedName>
</protein>
<keyword evidence="2 5" id="KW-0732">Signal</keyword>
<dbReference type="InterPro" id="IPR036514">
    <property type="entry name" value="SGNH_hydro_sf"/>
</dbReference>
<dbReference type="Proteomes" id="UP001153076">
    <property type="component" value="Unassembled WGS sequence"/>
</dbReference>
<dbReference type="CDD" id="cd01837">
    <property type="entry name" value="SGNH_plant_lipase_like"/>
    <property type="match status" value="1"/>
</dbReference>
<feature type="signal peptide" evidence="5">
    <location>
        <begin position="1"/>
        <end position="23"/>
    </location>
</feature>
<dbReference type="PANTHER" id="PTHR22835:SF517">
    <property type="entry name" value="GDSL-LIKE LIPASE_ACYLHYDROLASE FAMILY PROTEIN, EXPRESSED"/>
    <property type="match status" value="1"/>
</dbReference>
<evidence type="ECO:0000313" key="7">
    <source>
        <dbReference type="Proteomes" id="UP001153076"/>
    </source>
</evidence>
<dbReference type="Gene3D" id="3.40.50.1110">
    <property type="entry name" value="SGNH hydrolase"/>
    <property type="match status" value="1"/>
</dbReference>
<organism evidence="6 7">
    <name type="scientific">Carnegiea gigantea</name>
    <dbReference type="NCBI Taxonomy" id="171969"/>
    <lineage>
        <taxon>Eukaryota</taxon>
        <taxon>Viridiplantae</taxon>
        <taxon>Streptophyta</taxon>
        <taxon>Embryophyta</taxon>
        <taxon>Tracheophyta</taxon>
        <taxon>Spermatophyta</taxon>
        <taxon>Magnoliopsida</taxon>
        <taxon>eudicotyledons</taxon>
        <taxon>Gunneridae</taxon>
        <taxon>Pentapetalae</taxon>
        <taxon>Caryophyllales</taxon>
        <taxon>Cactineae</taxon>
        <taxon>Cactaceae</taxon>
        <taxon>Cactoideae</taxon>
        <taxon>Echinocereeae</taxon>
        <taxon>Carnegiea</taxon>
    </lineage>
</organism>
<dbReference type="PANTHER" id="PTHR22835">
    <property type="entry name" value="ZINC FINGER FYVE DOMAIN CONTAINING PROTEIN"/>
    <property type="match status" value="1"/>
</dbReference>
<sequence length="367" mass="40540">MAYVKPLFLILVLSLFSLLPLRASCINLTAIYQLGDSLSDTGNLILESDIGAASACAHLPYGVSFFGHPTGRCSDGLLMIDFIAKGTGVPLLKPYLNKDAIFTHGVNFAVAGATALQTESLAAENMTNPLTNSSLSVQLDWMWSYFNSICYTTEDCVEKLRSALFIVGEVGSYDYYYALSQGKTMEDVKNMVSDVVHAILYGAKRVIDMGASKMIIAGMFPLGCFPAYVSAAFPAKYTPSYDEHRCSIDLNNLTVSHNDQLRWGVQQLSQEHQNITIVYGDYYTAFIRLLQNAPHFGFNATSDVKTTCCGIGRWDNFNPSKMCGHRGVPVCADPDTYVIWDGLNLTQKANRLLARWLIRRTISHVCH</sequence>
<dbReference type="OrthoDB" id="1600564at2759"/>
<evidence type="ECO:0000256" key="1">
    <source>
        <dbReference type="ARBA" id="ARBA00008668"/>
    </source>
</evidence>
<accession>A0A9Q1QIY3</accession>
<comment type="caution">
    <text evidence="6">The sequence shown here is derived from an EMBL/GenBank/DDBJ whole genome shotgun (WGS) entry which is preliminary data.</text>
</comment>
<dbReference type="Pfam" id="PF00657">
    <property type="entry name" value="Lipase_GDSL"/>
    <property type="match status" value="1"/>
</dbReference>
<name>A0A9Q1QIY3_9CARY</name>
<dbReference type="EMBL" id="JAKOGI010000117">
    <property type="protein sequence ID" value="KAJ8443519.1"/>
    <property type="molecule type" value="Genomic_DNA"/>
</dbReference>